<protein>
    <submittedName>
        <fullName evidence="2">Uncharacterized protein</fullName>
    </submittedName>
</protein>
<dbReference type="AlphaFoldDB" id="A0A2A5WZG9"/>
<evidence type="ECO:0000313" key="2">
    <source>
        <dbReference type="EMBL" id="PDH41673.1"/>
    </source>
</evidence>
<keyword evidence="1" id="KW-0472">Membrane</keyword>
<feature type="transmembrane region" description="Helical" evidence="1">
    <location>
        <begin position="41"/>
        <end position="69"/>
    </location>
</feature>
<comment type="caution">
    <text evidence="2">The sequence shown here is derived from an EMBL/GenBank/DDBJ whole genome shotgun (WGS) entry which is preliminary data.</text>
</comment>
<feature type="transmembrane region" description="Helical" evidence="1">
    <location>
        <begin position="99"/>
        <end position="119"/>
    </location>
</feature>
<gene>
    <name evidence="2" type="ORF">CNE99_01215</name>
</gene>
<accession>A0A2A5WZG9</accession>
<evidence type="ECO:0000313" key="3">
    <source>
        <dbReference type="Proteomes" id="UP000219327"/>
    </source>
</evidence>
<organism evidence="2 3">
    <name type="scientific">OM182 bacterium MED-G24</name>
    <dbReference type="NCBI Taxonomy" id="1986255"/>
    <lineage>
        <taxon>Bacteria</taxon>
        <taxon>Pseudomonadati</taxon>
        <taxon>Pseudomonadota</taxon>
        <taxon>Gammaproteobacteria</taxon>
        <taxon>OMG group</taxon>
        <taxon>OM182 clade</taxon>
    </lineage>
</organism>
<name>A0A2A5WZG9_9GAMM</name>
<keyword evidence="1" id="KW-0812">Transmembrane</keyword>
<dbReference type="Proteomes" id="UP000219327">
    <property type="component" value="Unassembled WGS sequence"/>
</dbReference>
<dbReference type="EMBL" id="NTKD01000003">
    <property type="protein sequence ID" value="PDH41673.1"/>
    <property type="molecule type" value="Genomic_DNA"/>
</dbReference>
<sequence>MAIRAGPGGALVATTLYSFVLKSKAIVDVILLAGLYTTRIVAGAACINVILSHWLLALSMFIFLSLALVKRYTEMSELQATSTTSTAKGRGYRLDDIELISIVGPTSGYLSVLVFALYLNSDIIQSPYETPYLMCALVARSSQRNE</sequence>
<evidence type="ECO:0000256" key="1">
    <source>
        <dbReference type="SAM" id="Phobius"/>
    </source>
</evidence>
<proteinExistence type="predicted"/>
<keyword evidence="1" id="KW-1133">Transmembrane helix</keyword>
<reference evidence="2 3" key="1">
    <citation type="submission" date="2017-08" db="EMBL/GenBank/DDBJ databases">
        <title>Fine stratification of microbial communities through a metagenomic profile of the photic zone.</title>
        <authorList>
            <person name="Haro-Moreno J.M."/>
            <person name="Lopez-Perez M."/>
            <person name="De La Torre J."/>
            <person name="Picazo A."/>
            <person name="Camacho A."/>
            <person name="Rodriguez-Valera F."/>
        </authorList>
    </citation>
    <scope>NUCLEOTIDE SEQUENCE [LARGE SCALE GENOMIC DNA]</scope>
    <source>
        <strain evidence="2">MED-G24</strain>
    </source>
</reference>